<dbReference type="EMBL" id="ML978071">
    <property type="protein sequence ID" value="KAF2013551.1"/>
    <property type="molecule type" value="Genomic_DNA"/>
</dbReference>
<organism evidence="4 5">
    <name type="scientific">Aaosphaeria arxii CBS 175.79</name>
    <dbReference type="NCBI Taxonomy" id="1450172"/>
    <lineage>
        <taxon>Eukaryota</taxon>
        <taxon>Fungi</taxon>
        <taxon>Dikarya</taxon>
        <taxon>Ascomycota</taxon>
        <taxon>Pezizomycotina</taxon>
        <taxon>Dothideomycetes</taxon>
        <taxon>Pleosporomycetidae</taxon>
        <taxon>Pleosporales</taxon>
        <taxon>Pleosporales incertae sedis</taxon>
        <taxon>Aaosphaeria</taxon>
    </lineage>
</organism>
<feature type="transmembrane region" description="Helical" evidence="2">
    <location>
        <begin position="153"/>
        <end position="177"/>
    </location>
</feature>
<evidence type="ECO:0000313" key="4">
    <source>
        <dbReference type="EMBL" id="KAF2013551.1"/>
    </source>
</evidence>
<sequence>MAPTLNARSIVIFISASVFPSSTSAHTHPFSEDPNPTELILSIGTFISVAPSFIIPLDTTQNLLVDSISPTPTRKFHFPSMNPSSTLLSTQAFAVAGVSTHKAAATETPNIDDIIGKTVVSISHAGSTSAPPSQQKASPNSKIEDNEPQGRQVLVLSTVLASVAGTLVGLAVMWYFLARRKKMRRRMEREEMKKEGDIQRMRSVNGRPACEEWRGDAVKDDGPPVLVLEGLEKGVGFDVRVQGRS</sequence>
<proteinExistence type="predicted"/>
<keyword evidence="3" id="KW-0732">Signal</keyword>
<feature type="signal peptide" evidence="3">
    <location>
        <begin position="1"/>
        <end position="25"/>
    </location>
</feature>
<feature type="chain" id="PRO_5025360358" description="Mid2 domain-containing protein" evidence="3">
    <location>
        <begin position="26"/>
        <end position="245"/>
    </location>
</feature>
<keyword evidence="2" id="KW-1133">Transmembrane helix</keyword>
<reference evidence="4" key="1">
    <citation type="journal article" date="2020" name="Stud. Mycol.">
        <title>101 Dothideomycetes genomes: a test case for predicting lifestyles and emergence of pathogens.</title>
        <authorList>
            <person name="Haridas S."/>
            <person name="Albert R."/>
            <person name="Binder M."/>
            <person name="Bloem J."/>
            <person name="Labutti K."/>
            <person name="Salamov A."/>
            <person name="Andreopoulos B."/>
            <person name="Baker S."/>
            <person name="Barry K."/>
            <person name="Bills G."/>
            <person name="Bluhm B."/>
            <person name="Cannon C."/>
            <person name="Castanera R."/>
            <person name="Culley D."/>
            <person name="Daum C."/>
            <person name="Ezra D."/>
            <person name="Gonzalez J."/>
            <person name="Henrissat B."/>
            <person name="Kuo A."/>
            <person name="Liang C."/>
            <person name="Lipzen A."/>
            <person name="Lutzoni F."/>
            <person name="Magnuson J."/>
            <person name="Mondo S."/>
            <person name="Nolan M."/>
            <person name="Ohm R."/>
            <person name="Pangilinan J."/>
            <person name="Park H.-J."/>
            <person name="Ramirez L."/>
            <person name="Alfaro M."/>
            <person name="Sun H."/>
            <person name="Tritt A."/>
            <person name="Yoshinaga Y."/>
            <person name="Zwiers L.-H."/>
            <person name="Turgeon B."/>
            <person name="Goodwin S."/>
            <person name="Spatafora J."/>
            <person name="Crous P."/>
            <person name="Grigoriev I."/>
        </authorList>
    </citation>
    <scope>NUCLEOTIDE SEQUENCE</scope>
    <source>
        <strain evidence="4">CBS 175.79</strain>
    </source>
</reference>
<dbReference type="GeneID" id="54291405"/>
<dbReference type="Proteomes" id="UP000799778">
    <property type="component" value="Unassembled WGS sequence"/>
</dbReference>
<evidence type="ECO:0000256" key="3">
    <source>
        <dbReference type="SAM" id="SignalP"/>
    </source>
</evidence>
<keyword evidence="5" id="KW-1185">Reference proteome</keyword>
<evidence type="ECO:0000256" key="2">
    <source>
        <dbReference type="SAM" id="Phobius"/>
    </source>
</evidence>
<keyword evidence="2" id="KW-0472">Membrane</keyword>
<feature type="region of interest" description="Disordered" evidence="1">
    <location>
        <begin position="124"/>
        <end position="147"/>
    </location>
</feature>
<dbReference type="AlphaFoldDB" id="A0A6A5XL08"/>
<accession>A0A6A5XL08</accession>
<protein>
    <recommendedName>
        <fullName evidence="6">Mid2 domain-containing protein</fullName>
    </recommendedName>
</protein>
<gene>
    <name evidence="4" type="ORF">BU24DRAFT_494004</name>
</gene>
<keyword evidence="2" id="KW-0812">Transmembrane</keyword>
<dbReference type="RefSeq" id="XP_033381890.1">
    <property type="nucleotide sequence ID" value="XM_033534008.1"/>
</dbReference>
<evidence type="ECO:0008006" key="6">
    <source>
        <dbReference type="Google" id="ProtNLM"/>
    </source>
</evidence>
<name>A0A6A5XL08_9PLEO</name>
<evidence type="ECO:0000313" key="5">
    <source>
        <dbReference type="Proteomes" id="UP000799778"/>
    </source>
</evidence>
<evidence type="ECO:0000256" key="1">
    <source>
        <dbReference type="SAM" id="MobiDB-lite"/>
    </source>
</evidence>
<feature type="compositionally biased region" description="Polar residues" evidence="1">
    <location>
        <begin position="124"/>
        <end position="141"/>
    </location>
</feature>